<protein>
    <submittedName>
        <fullName evidence="2">Type II toxin-antitoxin system VapC family toxin</fullName>
    </submittedName>
</protein>
<proteinExistence type="predicted"/>
<dbReference type="CDD" id="cd18683">
    <property type="entry name" value="PIN_VapC-like"/>
    <property type="match status" value="1"/>
</dbReference>
<feature type="domain" description="PIN" evidence="1">
    <location>
        <begin position="2"/>
        <end position="121"/>
    </location>
</feature>
<dbReference type="Proteomes" id="UP001302329">
    <property type="component" value="Unassembled WGS sequence"/>
</dbReference>
<reference evidence="2 3" key="1">
    <citation type="submission" date="2023-12" db="EMBL/GenBank/DDBJ databases">
        <title>Baltic Sea Cyanobacteria.</title>
        <authorList>
            <person name="Delbaje E."/>
            <person name="Fewer D.P."/>
            <person name="Shishido T.K."/>
        </authorList>
    </citation>
    <scope>NUCLEOTIDE SEQUENCE [LARGE SCALE GENOMIC DNA]</scope>
    <source>
        <strain evidence="2 3">UHCC 0281</strain>
    </source>
</reference>
<evidence type="ECO:0000259" key="1">
    <source>
        <dbReference type="Pfam" id="PF01850"/>
    </source>
</evidence>
<dbReference type="Pfam" id="PF01850">
    <property type="entry name" value="PIN"/>
    <property type="match status" value="1"/>
</dbReference>
<dbReference type="InterPro" id="IPR002716">
    <property type="entry name" value="PIN_dom"/>
</dbReference>
<organism evidence="2 3">
    <name type="scientific">Cyanobium gracile UHCC 0281</name>
    <dbReference type="NCBI Taxonomy" id="3110309"/>
    <lineage>
        <taxon>Bacteria</taxon>
        <taxon>Bacillati</taxon>
        <taxon>Cyanobacteriota</taxon>
        <taxon>Cyanophyceae</taxon>
        <taxon>Synechococcales</taxon>
        <taxon>Prochlorococcaceae</taxon>
        <taxon>Cyanobium</taxon>
    </lineage>
</organism>
<dbReference type="EMBL" id="JAYGHY010000008">
    <property type="protein sequence ID" value="MEA5441801.1"/>
    <property type="molecule type" value="Genomic_DNA"/>
</dbReference>
<dbReference type="InterPro" id="IPR029060">
    <property type="entry name" value="PIN-like_dom_sf"/>
</dbReference>
<name>A0ABU5STE1_9CYAN</name>
<dbReference type="SUPFAM" id="SSF88723">
    <property type="entry name" value="PIN domain-like"/>
    <property type="match status" value="1"/>
</dbReference>
<comment type="caution">
    <text evidence="2">The sequence shown here is derived from an EMBL/GenBank/DDBJ whole genome shotgun (WGS) entry which is preliminary data.</text>
</comment>
<accession>A0ABU5STE1</accession>
<dbReference type="RefSeq" id="WP_323355911.1">
    <property type="nucleotide sequence ID" value="NZ_JAYGHY010000008.1"/>
</dbReference>
<evidence type="ECO:0000313" key="2">
    <source>
        <dbReference type="EMBL" id="MEA5441801.1"/>
    </source>
</evidence>
<keyword evidence="3" id="KW-1185">Reference proteome</keyword>
<dbReference type="Gene3D" id="3.40.50.1010">
    <property type="entry name" value="5'-nuclease"/>
    <property type="match status" value="1"/>
</dbReference>
<sequence>MDTNVLARYFVAEDAADAATERQRRAARDLIESGQPLFLAKTVALELEWVLRGYYGFPVEQVLQVFDQLLAHPGLTAEDRPALEQAVAGVRRGLDFADALHHASCRSCEAMASFDDRGFVRRTRQLNLAPRLFVPAASR</sequence>
<gene>
    <name evidence="2" type="ORF">VB739_04465</name>
</gene>
<evidence type="ECO:0000313" key="3">
    <source>
        <dbReference type="Proteomes" id="UP001302329"/>
    </source>
</evidence>